<dbReference type="EMBL" id="JAKLMC020000005">
    <property type="protein sequence ID" value="KAK5956328.1"/>
    <property type="molecule type" value="Genomic_DNA"/>
</dbReference>
<protein>
    <recommendedName>
        <fullName evidence="3">phosphogluconate dehydrogenase (NADP(+)-dependent, decarboxylating)</fullName>
        <ecNumber evidence="3">1.1.1.44</ecNumber>
    </recommendedName>
</protein>
<keyword evidence="4" id="KW-0560">Oxidoreductase</keyword>
<dbReference type="InterPro" id="IPR036291">
    <property type="entry name" value="NAD(P)-bd_dom_sf"/>
</dbReference>
<accession>A0AAN8EIJ4</accession>
<feature type="domain" description="6-phosphogluconate dehydrogenase C-terminal" evidence="7">
    <location>
        <begin position="222"/>
        <end position="528"/>
    </location>
</feature>
<dbReference type="InterPro" id="IPR008927">
    <property type="entry name" value="6-PGluconate_DH-like_C_sf"/>
</dbReference>
<dbReference type="Proteomes" id="UP001316803">
    <property type="component" value="Unassembled WGS sequence"/>
</dbReference>
<evidence type="ECO:0000256" key="6">
    <source>
        <dbReference type="ARBA" id="ARBA00023126"/>
    </source>
</evidence>
<dbReference type="GO" id="GO:0004616">
    <property type="term" value="F:phosphogluconate dehydrogenase (decarboxylating) activity"/>
    <property type="evidence" value="ECO:0007669"/>
    <property type="project" value="UniProtKB-EC"/>
</dbReference>
<keyword evidence="9" id="KW-1185">Reference proteome</keyword>
<dbReference type="GO" id="GO:0006098">
    <property type="term" value="P:pentose-phosphate shunt"/>
    <property type="evidence" value="ECO:0007669"/>
    <property type="project" value="UniProtKB-KW"/>
</dbReference>
<dbReference type="EC" id="1.1.1.44" evidence="3"/>
<evidence type="ECO:0000256" key="2">
    <source>
        <dbReference type="ARBA" id="ARBA00008419"/>
    </source>
</evidence>
<dbReference type="Pfam" id="PF03446">
    <property type="entry name" value="NAD_binding_2"/>
    <property type="match status" value="1"/>
</dbReference>
<dbReference type="InterPro" id="IPR006114">
    <property type="entry name" value="6PGDH_C"/>
</dbReference>
<dbReference type="SUPFAM" id="SSF48179">
    <property type="entry name" value="6-phosphogluconate dehydrogenase C-terminal domain-like"/>
    <property type="match status" value="1"/>
</dbReference>
<dbReference type="InterPro" id="IPR006115">
    <property type="entry name" value="6PGDH_NADP-bd"/>
</dbReference>
<evidence type="ECO:0000256" key="4">
    <source>
        <dbReference type="ARBA" id="ARBA00023002"/>
    </source>
</evidence>
<organism evidence="8 9">
    <name type="scientific">Knufia fluminis</name>
    <dbReference type="NCBI Taxonomy" id="191047"/>
    <lineage>
        <taxon>Eukaryota</taxon>
        <taxon>Fungi</taxon>
        <taxon>Dikarya</taxon>
        <taxon>Ascomycota</taxon>
        <taxon>Pezizomycotina</taxon>
        <taxon>Eurotiomycetes</taxon>
        <taxon>Chaetothyriomycetidae</taxon>
        <taxon>Chaetothyriales</taxon>
        <taxon>Trichomeriaceae</taxon>
        <taxon>Knufia</taxon>
    </lineage>
</organism>
<proteinExistence type="inferred from homology"/>
<dbReference type="SUPFAM" id="SSF51735">
    <property type="entry name" value="NAD(P)-binding Rossmann-fold domains"/>
    <property type="match status" value="1"/>
</dbReference>
<comment type="pathway">
    <text evidence="1">Carbohydrate degradation; pentose phosphate pathway; D-ribulose 5-phosphate from D-glucose 6-phosphate (oxidative stage): step 3/3.</text>
</comment>
<dbReference type="SMART" id="SM01350">
    <property type="entry name" value="6PGD"/>
    <property type="match status" value="1"/>
</dbReference>
<dbReference type="PRINTS" id="PR00076">
    <property type="entry name" value="6PGDHDRGNASE"/>
</dbReference>
<dbReference type="InterPro" id="IPR013328">
    <property type="entry name" value="6PGD_dom2"/>
</dbReference>
<dbReference type="AlphaFoldDB" id="A0AAN8EIJ4"/>
<dbReference type="FunFam" id="3.40.50.720:FF:000634">
    <property type="entry name" value="6-phosphogluconate dehydrogenase, decarboxylating"/>
    <property type="match status" value="1"/>
</dbReference>
<gene>
    <name evidence="8" type="ORF">OHC33_002904</name>
</gene>
<name>A0AAN8EIJ4_9EURO</name>
<evidence type="ECO:0000256" key="1">
    <source>
        <dbReference type="ARBA" id="ARBA00004874"/>
    </source>
</evidence>
<comment type="caution">
    <text evidence="8">The sequence shown here is derived from an EMBL/GenBank/DDBJ whole genome shotgun (WGS) entry which is preliminary data.</text>
</comment>
<dbReference type="Gene3D" id="1.10.1040.10">
    <property type="entry name" value="N-(1-d-carboxylethyl)-l-norvaline Dehydrogenase, domain 2"/>
    <property type="match status" value="1"/>
</dbReference>
<dbReference type="Gene3D" id="3.40.50.720">
    <property type="entry name" value="NAD(P)-binding Rossmann-like Domain"/>
    <property type="match status" value="1"/>
</dbReference>
<evidence type="ECO:0000313" key="9">
    <source>
        <dbReference type="Proteomes" id="UP001316803"/>
    </source>
</evidence>
<comment type="similarity">
    <text evidence="2">Belongs to the 6-phosphogluconate dehydrogenase family.</text>
</comment>
<reference evidence="8 9" key="1">
    <citation type="submission" date="2022-12" db="EMBL/GenBank/DDBJ databases">
        <title>Genomic features and morphological characterization of a novel Knufia sp. strain isolated from spacecraft assembly facility.</title>
        <authorList>
            <person name="Teixeira M."/>
            <person name="Chander A.M."/>
            <person name="Stajich J.E."/>
            <person name="Venkateswaran K."/>
        </authorList>
    </citation>
    <scope>NUCLEOTIDE SEQUENCE [LARGE SCALE GENOMIC DNA]</scope>
    <source>
        <strain evidence="8 9">FJI-L2-BK-P2</strain>
    </source>
</reference>
<evidence type="ECO:0000256" key="5">
    <source>
        <dbReference type="ARBA" id="ARBA00023064"/>
    </source>
</evidence>
<dbReference type="GO" id="GO:0019521">
    <property type="term" value="P:D-gluconate metabolic process"/>
    <property type="evidence" value="ECO:0007669"/>
    <property type="project" value="UniProtKB-KW"/>
</dbReference>
<dbReference type="Pfam" id="PF00393">
    <property type="entry name" value="6PGD"/>
    <property type="match status" value="1"/>
</dbReference>
<dbReference type="PANTHER" id="PTHR11811">
    <property type="entry name" value="6-PHOSPHOGLUCONATE DEHYDROGENASE"/>
    <property type="match status" value="1"/>
</dbReference>
<sequence length="536" mass="59657">MSKQESMPRKMDEKSQDVTIKKVSRRVAALNAQMADGAQFKIGMVGVGSMGSMMSLLFAEHGAEVHFFDPSEENVKSLQEEAKKISAEKKIVHQNDYKELCESLSSGDEPKHFVFSIPHGSIGDKTVDGLEPYLKKGDVIIDCSNEHWQNTERRQKRLDPKGIHYIGCGVSGGYQSARHGPSCSPGGSEEGLKAVMPFLEQIAAKDKKGRACTTAVGPGGSGHYVKMVHNGIEQGMMSVIAEVWFILTTGLQLSYEEVGGIFESWNKSGPLHDCFLVDIGANICRTKNEKGEYVLAQVRDKVVQDVDESEGTGYWTCEQAVEKHVPAATILSAHLFRCASADANRRISIQKSLGGGVKPQPIKVDNKDQFIKDLQMATYICFLMCFAQGLHIVKKMDQQEGWKINYGNLLQLWRGGCIIQADHITDLLQRMYDRDDHDDDDILSNKEVGNELSQNFSSLKNVVLKSIEADMYVPSISQSLEFQKYSSSTELPTQFMEAELDYFGAHMFDLKEGPPGKPQTGEHHFEWKPARGIFDK</sequence>
<dbReference type="InterPro" id="IPR006183">
    <property type="entry name" value="Pgluconate_DH"/>
</dbReference>
<evidence type="ECO:0000256" key="3">
    <source>
        <dbReference type="ARBA" id="ARBA00013011"/>
    </source>
</evidence>
<keyword evidence="6" id="KW-0570">Pentose shunt</keyword>
<dbReference type="GO" id="GO:0050661">
    <property type="term" value="F:NADP binding"/>
    <property type="evidence" value="ECO:0007669"/>
    <property type="project" value="InterPro"/>
</dbReference>
<keyword evidence="5" id="KW-0311">Gluconate utilization</keyword>
<evidence type="ECO:0000259" key="7">
    <source>
        <dbReference type="SMART" id="SM01350"/>
    </source>
</evidence>
<evidence type="ECO:0000313" key="8">
    <source>
        <dbReference type="EMBL" id="KAK5956328.1"/>
    </source>
</evidence>